<comment type="caution">
    <text evidence="1">The sequence shown here is derived from an EMBL/GenBank/DDBJ whole genome shotgun (WGS) entry which is preliminary data.</text>
</comment>
<sequence length="158" mass="19153">MLSDLTQTIKSLKNLIKLRILYLHGNPISLLVDYQRFRSRTYSICDRQEKDYALFQISFRTIENLPMPPTNQNEWPLQIHRYKMRLDWFEEKKQYLDIPFDKISNYKRFNQTHIQSSYADYNTNIQFSPNSLNLTINTIISFRDFLFHGTTCRFIHQM</sequence>
<proteinExistence type="predicted"/>
<dbReference type="EMBL" id="CAJOAX010005828">
    <property type="protein sequence ID" value="CAF3961439.1"/>
    <property type="molecule type" value="Genomic_DNA"/>
</dbReference>
<accession>A0A819L722</accession>
<evidence type="ECO:0000313" key="1">
    <source>
        <dbReference type="EMBL" id="CAF3961439.1"/>
    </source>
</evidence>
<reference evidence="1" key="1">
    <citation type="submission" date="2021-02" db="EMBL/GenBank/DDBJ databases">
        <authorList>
            <person name="Nowell W R."/>
        </authorList>
    </citation>
    <scope>NUCLEOTIDE SEQUENCE</scope>
</reference>
<dbReference type="AlphaFoldDB" id="A0A819L722"/>
<dbReference type="Proteomes" id="UP000663823">
    <property type="component" value="Unassembled WGS sequence"/>
</dbReference>
<protein>
    <submittedName>
        <fullName evidence="1">Uncharacterized protein</fullName>
    </submittedName>
</protein>
<gene>
    <name evidence="1" type="ORF">OTI717_LOCUS26924</name>
</gene>
<name>A0A819L722_9BILA</name>
<evidence type="ECO:0000313" key="2">
    <source>
        <dbReference type="Proteomes" id="UP000663823"/>
    </source>
</evidence>
<organism evidence="1 2">
    <name type="scientific">Rotaria sordida</name>
    <dbReference type="NCBI Taxonomy" id="392033"/>
    <lineage>
        <taxon>Eukaryota</taxon>
        <taxon>Metazoa</taxon>
        <taxon>Spiralia</taxon>
        <taxon>Gnathifera</taxon>
        <taxon>Rotifera</taxon>
        <taxon>Eurotatoria</taxon>
        <taxon>Bdelloidea</taxon>
        <taxon>Philodinida</taxon>
        <taxon>Philodinidae</taxon>
        <taxon>Rotaria</taxon>
    </lineage>
</organism>
<feature type="non-terminal residue" evidence="1">
    <location>
        <position position="1"/>
    </location>
</feature>